<accession>A0A2G6PGC3</accession>
<feature type="region of interest" description="Disordered" evidence="1">
    <location>
        <begin position="571"/>
        <end position="596"/>
    </location>
</feature>
<dbReference type="InterPro" id="IPR013783">
    <property type="entry name" value="Ig-like_fold"/>
</dbReference>
<name>A0A2G6PGC3_9GAMM</name>
<dbReference type="InterPro" id="IPR036116">
    <property type="entry name" value="FN3_sf"/>
</dbReference>
<evidence type="ECO:0000313" key="3">
    <source>
        <dbReference type="EMBL" id="PIE83616.1"/>
    </source>
</evidence>
<proteinExistence type="predicted"/>
<organism evidence="3 4">
    <name type="scientific">Candidatus Contendibacter odensensis</name>
    <dbReference type="NCBI Taxonomy" id="1400860"/>
    <lineage>
        <taxon>Bacteria</taxon>
        <taxon>Pseudomonadati</taxon>
        <taxon>Pseudomonadota</taxon>
        <taxon>Gammaproteobacteria</taxon>
        <taxon>Candidatus Competibacteraceae</taxon>
        <taxon>Candidatus Contendibacter</taxon>
    </lineage>
</organism>
<evidence type="ECO:0000259" key="2">
    <source>
        <dbReference type="PROSITE" id="PS50853"/>
    </source>
</evidence>
<dbReference type="Pfam" id="PF18998">
    <property type="entry name" value="Flg_new_2"/>
    <property type="match status" value="4"/>
</dbReference>
<dbReference type="CDD" id="cd00063">
    <property type="entry name" value="FN3"/>
    <property type="match status" value="1"/>
</dbReference>
<comment type="caution">
    <text evidence="3">The sequence shown here is derived from an EMBL/GenBank/DDBJ whole genome shotgun (WGS) entry which is preliminary data.</text>
</comment>
<dbReference type="Gene3D" id="2.60.40.10">
    <property type="entry name" value="Immunoglobulins"/>
    <property type="match status" value="1"/>
</dbReference>
<reference evidence="3 4" key="1">
    <citation type="submission" date="2017-10" db="EMBL/GenBank/DDBJ databases">
        <title>Novel microbial diversity and functional potential in the marine mammal oral microbiome.</title>
        <authorList>
            <person name="Dudek N.K."/>
            <person name="Sun C.L."/>
            <person name="Burstein D."/>
            <person name="Kantor R.S."/>
            <person name="Aliaga Goltsman D.S."/>
            <person name="Bik E.M."/>
            <person name="Thomas B.C."/>
            <person name="Banfield J.F."/>
            <person name="Relman D.A."/>
        </authorList>
    </citation>
    <scope>NUCLEOTIDE SEQUENCE [LARGE SCALE GENOMIC DNA]</scope>
    <source>
        <strain evidence="3">DOLJORAL78_50_517</strain>
    </source>
</reference>
<dbReference type="AlphaFoldDB" id="A0A2G6PGC3"/>
<dbReference type="SUPFAM" id="SSF49265">
    <property type="entry name" value="Fibronectin type III"/>
    <property type="match status" value="1"/>
</dbReference>
<feature type="compositionally biased region" description="Polar residues" evidence="1">
    <location>
        <begin position="583"/>
        <end position="596"/>
    </location>
</feature>
<dbReference type="EMBL" id="PDTV01000004">
    <property type="protein sequence ID" value="PIE83616.1"/>
    <property type="molecule type" value="Genomic_DNA"/>
</dbReference>
<dbReference type="InterPro" id="IPR044060">
    <property type="entry name" value="Bacterial_rp_domain"/>
</dbReference>
<dbReference type="PROSITE" id="PS50853">
    <property type="entry name" value="FN3"/>
    <property type="match status" value="1"/>
</dbReference>
<dbReference type="InterPro" id="IPR003961">
    <property type="entry name" value="FN3_dom"/>
</dbReference>
<protein>
    <recommendedName>
        <fullName evidence="2">Fibronectin type-III domain-containing protein</fullName>
    </recommendedName>
</protein>
<evidence type="ECO:0000313" key="4">
    <source>
        <dbReference type="Proteomes" id="UP000229278"/>
    </source>
</evidence>
<dbReference type="Proteomes" id="UP000229278">
    <property type="component" value="Unassembled WGS sequence"/>
</dbReference>
<evidence type="ECO:0000256" key="1">
    <source>
        <dbReference type="SAM" id="MobiDB-lite"/>
    </source>
</evidence>
<feature type="domain" description="Fibronectin type-III" evidence="2">
    <location>
        <begin position="592"/>
        <end position="680"/>
    </location>
</feature>
<gene>
    <name evidence="3" type="ORF">CSA09_01895</name>
</gene>
<sequence length="1059" mass="110820">MSPHPFIQTAEAQAYLESPISETFFESGVGLVRGWVCDAERVEISIDGGERRLAAYGTKRGDTQSICGDTDNGFGLTFNWNQIGDGVHNIKAYADGVQFADTHFTVTTLGENFIHGLKGQFKLKDFPAAGSSPSVRWSEPHQNFVFVNQTAVPAVAKPPVAPGTFLESPSQGSSESGIGLIRGWVCDAERVEISIDGGALRPTAYGTKRGDTQSLCGDDNNGFGLTFNWNSISDGVHNLKAYADGVLFANVNFAVATLGQDFITGVGGSFALPDFPSKKQHTIIRWSEPHQNFLIKTTTATGEKIATVSAVTDRRNDFAVMGLGSGLLESIGVYVAKGASGETTAVNGTAWTDTTTGQAADVSLAANGLPAVYTDSNGVKAQFSNYDTAANTVTVSFTDADGNSLGAPVDNTPVETGLLKPLQDLVSRVRGATQPARQGEDDGTSMRMLAPVETAQVNNAISRFSLKALLANMAFSGAVATGEALCAVKTAAERLSLSRIVAPQACQSPLLRSFAGLAQARIPQADNSDDNLPPAIAQRLNFGEDISEAPCQDNSDRIACLQSATQAAISEQSQPPIPVASPETDNSNTLATPSHVSASDGSFADFIRVSWNTVEGASSYEIYRSGITNDINTLVGTTTSGFYDDTSVKLDLVYFYSVKACNDSGCSPLSNSDSGYAEKEELERFTAKATAGPGGHISPASRMVDAGETTSFTITHEYGYELMSVKGCNGNKIVGPLDFLNRKLTYTTGAITQNCTVNATFRRAFVLVSTSAGPGGSISPDSQPVNVGDTARFTVTHDNGYMIESVTGCGGTLAEDNVYTTGVIHEDCTITANFTQANYLISTSAGPGGSISPGSQTVNAGDTARFTVTHDNGYMIESVTGCGGTLRGNVYTTGAIHEDCTITASFTQANYLISTSAGPGGSISPGSQTVNAGDTASFTVTHDNGYMIESVTGCGGTLAEDNVYTTGAIHEDCTITAYFTHATFLVSTSTNLGGTISPTSQTVDAGDTASFTVTHDYGYIIGSVTGCGGTLAENNVYTTGVIDEDCTITVHFHSTITAP</sequence>